<dbReference type="InterPro" id="IPR000008">
    <property type="entry name" value="C2_dom"/>
</dbReference>
<reference evidence="3" key="1">
    <citation type="journal article" date="2023" name="Mol. Biol. Evol.">
        <title>Third-Generation Sequencing Reveals the Adaptive Role of the Epigenome in Three Deep-Sea Polychaetes.</title>
        <authorList>
            <person name="Perez M."/>
            <person name="Aroh O."/>
            <person name="Sun Y."/>
            <person name="Lan Y."/>
            <person name="Juniper S.K."/>
            <person name="Young C.R."/>
            <person name="Angers B."/>
            <person name="Qian P.Y."/>
        </authorList>
    </citation>
    <scope>NUCLEOTIDE SEQUENCE</scope>
    <source>
        <strain evidence="3">R07B-5</strain>
    </source>
</reference>
<evidence type="ECO:0000313" key="3">
    <source>
        <dbReference type="EMBL" id="KAK2175121.1"/>
    </source>
</evidence>
<dbReference type="GO" id="GO:0005509">
    <property type="term" value="F:calcium ion binding"/>
    <property type="evidence" value="ECO:0007669"/>
    <property type="project" value="TreeGrafter"/>
</dbReference>
<dbReference type="InterPro" id="IPR038983">
    <property type="entry name" value="C2CD5"/>
</dbReference>
<dbReference type="Pfam" id="PF23025">
    <property type="entry name" value="YbjQ_2"/>
    <property type="match status" value="3"/>
</dbReference>
<dbReference type="InterPro" id="IPR056431">
    <property type="entry name" value="C2CD5_YbjQ-rel_dom"/>
</dbReference>
<evidence type="ECO:0000256" key="1">
    <source>
        <dbReference type="SAM" id="MobiDB-lite"/>
    </source>
</evidence>
<dbReference type="Gene3D" id="2.60.40.150">
    <property type="entry name" value="C2 domain"/>
    <property type="match status" value="1"/>
</dbReference>
<dbReference type="GO" id="GO:0005544">
    <property type="term" value="F:calcium-dependent phospholipid binding"/>
    <property type="evidence" value="ECO:0007669"/>
    <property type="project" value="InterPro"/>
</dbReference>
<feature type="domain" description="C2" evidence="2">
    <location>
        <begin position="1"/>
        <end position="109"/>
    </location>
</feature>
<dbReference type="GO" id="GO:0031340">
    <property type="term" value="P:positive regulation of vesicle fusion"/>
    <property type="evidence" value="ECO:0007669"/>
    <property type="project" value="TreeGrafter"/>
</dbReference>
<dbReference type="Pfam" id="PF23128">
    <property type="entry name" value="YbjQ_4"/>
    <property type="match status" value="1"/>
</dbReference>
<accession>A0AAD9NNR6</accession>
<proteinExistence type="predicted"/>
<comment type="caution">
    <text evidence="3">The sequence shown here is derived from an EMBL/GenBank/DDBJ whole genome shotgun (WGS) entry which is preliminary data.</text>
</comment>
<dbReference type="GO" id="GO:0090314">
    <property type="term" value="P:positive regulation of protein targeting to membrane"/>
    <property type="evidence" value="ECO:0007669"/>
    <property type="project" value="TreeGrafter"/>
</dbReference>
<dbReference type="GO" id="GO:0065002">
    <property type="term" value="P:intracellular protein transmembrane transport"/>
    <property type="evidence" value="ECO:0007669"/>
    <property type="project" value="TreeGrafter"/>
</dbReference>
<dbReference type="PROSITE" id="PS50004">
    <property type="entry name" value="C2"/>
    <property type="match status" value="1"/>
</dbReference>
<dbReference type="EMBL" id="JAODUO010000748">
    <property type="protein sequence ID" value="KAK2175121.1"/>
    <property type="molecule type" value="Genomic_DNA"/>
</dbReference>
<dbReference type="InterPro" id="IPR037785">
    <property type="entry name" value="C2_C2CD5"/>
</dbReference>
<dbReference type="GO" id="GO:0072659">
    <property type="term" value="P:protein localization to plasma membrane"/>
    <property type="evidence" value="ECO:0007669"/>
    <property type="project" value="TreeGrafter"/>
</dbReference>
<dbReference type="InterPro" id="IPR035892">
    <property type="entry name" value="C2_domain_sf"/>
</dbReference>
<dbReference type="Proteomes" id="UP001209878">
    <property type="component" value="Unassembled WGS sequence"/>
</dbReference>
<sequence>MPGKLKVKIVAAQDLPVMDRASELTDAFVEIKFGNTTYKTDVYRKSLNPQWNSEWFRFEVDDEDLQDEPLQIRVLDHDTYSAHDAIGKVYIDLDPLLSKENTSVFSGWFPIYDTMHGIRGNLNIIVKVDLFTDFNKFRQSSCGVKFFCTSRVPEGHLVQAILGFVEELVVNDDPEYQWIDKIRSMRASNEARQVQFSKLSGQLQRKIGLKVLELGGNSVIGYQQYFDLEGESGIVVRAIGTAVRLARLFQPLPSPPLASPGQECLSAPDQGVRSRTSSGCLTAPSACTPPVSPLSGSVCRYPLTSRLSSHRASVPCIAVTTATPSPSCHSPFVGSSFVLPEDGIVANSSPTTTAVHCTKLSSSPIKTAMPLVRRSSDSDIDLPPKGGSLSGSSGSGNAPIKPPMLRAAVPQQQSIEMLEYPFFTFDLFPAGFVVHLGGVVSARSVKLLDRIHNPDEPETRDTWWMELRTEIRSHARAMGCHAVVGYRERTTICDEIIVLSACGTAAAVNLQMAPPKTSTLLTASLDRTMFDKEQLTVKKEKHKLFVDINLANQASRSHFTTATADGVNIEDARPRINCRLSHIPYKENSLPFPVQLSKCAICQRSKVPDILFTTIERPPELPVIGKGCFIQARLCRPKKETHGETNAKEISDALPFMEYELHSQLISKLKLKGMNSLFGLQVHITVGECMIVAVATATAVYLASLPPPPLPKVLAKDDKSDVSNNHLLKLNKRITEVVAKNKERYGIHPPEQLSMLFESSPRGQQTDDSDEEPVSELELSAGNKDTFVLEVDDAEDVELVSTLIDPLPPVGFDVCNTEMMPGVPHVVCNLQMFSQVWRGRLGSVSNRSFSQVCDNIIRSLFFKLRAMTPCCLNHLSFDVDLPENDEIQVSLTGMCLGVGEPPITVPSTVPITGHQQDTHRQGRGEELLFHMELHTDSAAPGHTKDQLTPQQFSRNYQMCSSSFANRVFLFQNEQRYCTGVLLTPLSSIPGGHIQNYLGHFNFFIIRESTSVREEGGLNGFMHCFLAEVMAICRAHVAALGGNALVAYQMTECILDESLHKNQSQCLVNVCGDVVHVIYDAGLSQAPSSDAVDSNLHPAGRRRVSPLRVLCHLTGTS</sequence>
<dbReference type="Pfam" id="PF23028">
    <property type="entry name" value="YbjQ_3"/>
    <property type="match status" value="1"/>
</dbReference>
<name>A0AAD9NNR6_RIDPI</name>
<protein>
    <recommendedName>
        <fullName evidence="2">C2 domain-containing protein</fullName>
    </recommendedName>
</protein>
<dbReference type="SMART" id="SM00239">
    <property type="entry name" value="C2"/>
    <property type="match status" value="1"/>
</dbReference>
<dbReference type="GO" id="GO:0005886">
    <property type="term" value="C:plasma membrane"/>
    <property type="evidence" value="ECO:0007669"/>
    <property type="project" value="TreeGrafter"/>
</dbReference>
<dbReference type="PANTHER" id="PTHR37412:SF2">
    <property type="entry name" value="C2 DOMAIN-CONTAINING PROTEIN 5"/>
    <property type="match status" value="1"/>
</dbReference>
<dbReference type="GO" id="GO:0010828">
    <property type="term" value="P:positive regulation of D-glucose transmembrane transport"/>
    <property type="evidence" value="ECO:0007669"/>
    <property type="project" value="TreeGrafter"/>
</dbReference>
<dbReference type="InterPro" id="IPR056430">
    <property type="entry name" value="C2CD5_YbjQ-like_dom"/>
</dbReference>
<evidence type="ECO:0000313" key="4">
    <source>
        <dbReference type="Proteomes" id="UP001209878"/>
    </source>
</evidence>
<dbReference type="PANTHER" id="PTHR37412">
    <property type="entry name" value="C2 DOMAIN-CONTAINING PROTEIN 5"/>
    <property type="match status" value="1"/>
</dbReference>
<dbReference type="CDD" id="cd08688">
    <property type="entry name" value="C2_KIAA0528-like"/>
    <property type="match status" value="1"/>
</dbReference>
<evidence type="ECO:0000259" key="2">
    <source>
        <dbReference type="PROSITE" id="PS50004"/>
    </source>
</evidence>
<feature type="compositionally biased region" description="Low complexity" evidence="1">
    <location>
        <begin position="386"/>
        <end position="396"/>
    </location>
</feature>
<dbReference type="AlphaFoldDB" id="A0AAD9NNR6"/>
<dbReference type="InterPro" id="IPR057815">
    <property type="entry name" value="C2CD5_C"/>
</dbReference>
<dbReference type="Pfam" id="PF00168">
    <property type="entry name" value="C2"/>
    <property type="match status" value="1"/>
</dbReference>
<keyword evidence="4" id="KW-1185">Reference proteome</keyword>
<dbReference type="SUPFAM" id="SSF49562">
    <property type="entry name" value="C2 domain (Calcium/lipid-binding domain, CaLB)"/>
    <property type="match status" value="1"/>
</dbReference>
<feature type="region of interest" description="Disordered" evidence="1">
    <location>
        <begin position="373"/>
        <end position="400"/>
    </location>
</feature>
<gene>
    <name evidence="3" type="ORF">NP493_746g01027</name>
</gene>
<organism evidence="3 4">
    <name type="scientific">Ridgeia piscesae</name>
    <name type="common">Tubeworm</name>
    <dbReference type="NCBI Taxonomy" id="27915"/>
    <lineage>
        <taxon>Eukaryota</taxon>
        <taxon>Metazoa</taxon>
        <taxon>Spiralia</taxon>
        <taxon>Lophotrochozoa</taxon>
        <taxon>Annelida</taxon>
        <taxon>Polychaeta</taxon>
        <taxon>Sedentaria</taxon>
        <taxon>Canalipalpata</taxon>
        <taxon>Sabellida</taxon>
        <taxon>Siboglinidae</taxon>
        <taxon>Ridgeia</taxon>
    </lineage>
</organism>